<organism evidence="1 2">
    <name type="scientific">Trichonephila clavata</name>
    <name type="common">Joro spider</name>
    <name type="synonym">Nephila clavata</name>
    <dbReference type="NCBI Taxonomy" id="2740835"/>
    <lineage>
        <taxon>Eukaryota</taxon>
        <taxon>Metazoa</taxon>
        <taxon>Ecdysozoa</taxon>
        <taxon>Arthropoda</taxon>
        <taxon>Chelicerata</taxon>
        <taxon>Arachnida</taxon>
        <taxon>Araneae</taxon>
        <taxon>Araneomorphae</taxon>
        <taxon>Entelegynae</taxon>
        <taxon>Araneoidea</taxon>
        <taxon>Nephilidae</taxon>
        <taxon>Trichonephila</taxon>
    </lineage>
</organism>
<dbReference type="EMBL" id="BMAO01023703">
    <property type="protein sequence ID" value="GFQ90434.1"/>
    <property type="molecule type" value="Genomic_DNA"/>
</dbReference>
<reference evidence="1" key="1">
    <citation type="submission" date="2020-07" db="EMBL/GenBank/DDBJ databases">
        <title>Multicomponent nature underlies the extraordinary mechanical properties of spider dragline silk.</title>
        <authorList>
            <person name="Kono N."/>
            <person name="Nakamura H."/>
            <person name="Mori M."/>
            <person name="Yoshida Y."/>
            <person name="Ohtoshi R."/>
            <person name="Malay A.D."/>
            <person name="Moran D.A.P."/>
            <person name="Tomita M."/>
            <person name="Numata K."/>
            <person name="Arakawa K."/>
        </authorList>
    </citation>
    <scope>NUCLEOTIDE SEQUENCE</scope>
</reference>
<evidence type="ECO:0000313" key="2">
    <source>
        <dbReference type="Proteomes" id="UP000887116"/>
    </source>
</evidence>
<name>A0A8X6FYU0_TRICU</name>
<dbReference type="OrthoDB" id="6753189at2759"/>
<comment type="caution">
    <text evidence="1">The sequence shown here is derived from an EMBL/GenBank/DDBJ whole genome shotgun (WGS) entry which is preliminary data.</text>
</comment>
<keyword evidence="2" id="KW-1185">Reference proteome</keyword>
<accession>A0A8X6FYU0</accession>
<dbReference type="Proteomes" id="UP000887116">
    <property type="component" value="Unassembled WGS sequence"/>
</dbReference>
<dbReference type="AlphaFoldDB" id="A0A8X6FYU0"/>
<sequence>MNSFTHQELTDVPLAYGAAGESGHSARKVYEDRYLNRRIPQYQMFACVHYNLSERRSLRNNIHDTGRRRLTPTINIKEQVLPPSLI</sequence>
<evidence type="ECO:0000313" key="1">
    <source>
        <dbReference type="EMBL" id="GFQ90434.1"/>
    </source>
</evidence>
<protein>
    <submittedName>
        <fullName evidence="1">Uncharacterized protein</fullName>
    </submittedName>
</protein>
<proteinExistence type="predicted"/>
<gene>
    <name evidence="1" type="ORF">TNCT_163031</name>
</gene>